<dbReference type="EMBL" id="JACHKZ010000020">
    <property type="protein sequence ID" value="MBB6578876.1"/>
    <property type="molecule type" value="Genomic_DNA"/>
</dbReference>
<organism evidence="2 3">
    <name type="scientific">Comamonas odontotermitis</name>
    <dbReference type="NCBI Taxonomy" id="379895"/>
    <lineage>
        <taxon>Bacteria</taxon>
        <taxon>Pseudomonadati</taxon>
        <taxon>Pseudomonadota</taxon>
        <taxon>Betaproteobacteria</taxon>
        <taxon>Burkholderiales</taxon>
        <taxon>Comamonadaceae</taxon>
        <taxon>Comamonas</taxon>
    </lineage>
</organism>
<reference evidence="2 3" key="1">
    <citation type="submission" date="2020-08" db="EMBL/GenBank/DDBJ databases">
        <title>Functional genomics of gut bacteria from endangered species of beetles.</title>
        <authorList>
            <person name="Carlos-Shanley C."/>
        </authorList>
    </citation>
    <scope>NUCLEOTIDE SEQUENCE [LARGE SCALE GENOMIC DNA]</scope>
    <source>
        <strain evidence="2 3">S00124</strain>
    </source>
</reference>
<sequence length="353" mass="33764">MTAALPSIHRATNDAAPSGDGAKMASAPLTQVSAGVHMVRGGQSMAARTGGKLQMGGTIVAPAGGNAQAVMTNNDGQSQIAPLAASPEATLGNCDSSGAAGVAAFTAASGSVETVPAAANAAAVPTAKAEAAGSNTEAGCAVLGDFLLASLVGVGGGVLAGALLNSGNDGDDSTPTNPGGGTEEPGMTAPTGTTDPTDHGLITSVQDLVDSVLGSTVASPVGNLIDTLLNPSTGTLAAVTGLLEGLTSVDGGHLGVLAELVNGLTLIDGLVLEPVIGTLNQLIAGLSDLGSGVGSGGLGGLLDSFITVTTSTAEALADLQPLSLAISSHVSEAGTVGISGAISQELQHHSLTL</sequence>
<name>A0ABR6RI82_9BURK</name>
<gene>
    <name evidence="2" type="ORF">HNP33_002981</name>
</gene>
<dbReference type="RefSeq" id="WP_184709796.1">
    <property type="nucleotide sequence ID" value="NZ_JACHKZ010000020.1"/>
</dbReference>
<proteinExistence type="predicted"/>
<dbReference type="Proteomes" id="UP000562492">
    <property type="component" value="Unassembled WGS sequence"/>
</dbReference>
<evidence type="ECO:0000313" key="2">
    <source>
        <dbReference type="EMBL" id="MBB6578876.1"/>
    </source>
</evidence>
<feature type="region of interest" description="Disordered" evidence="1">
    <location>
        <begin position="165"/>
        <end position="199"/>
    </location>
</feature>
<feature type="region of interest" description="Disordered" evidence="1">
    <location>
        <begin position="1"/>
        <end position="24"/>
    </location>
</feature>
<accession>A0ABR6RI82</accession>
<comment type="caution">
    <text evidence="2">The sequence shown here is derived from an EMBL/GenBank/DDBJ whole genome shotgun (WGS) entry which is preliminary data.</text>
</comment>
<evidence type="ECO:0000256" key="1">
    <source>
        <dbReference type="SAM" id="MobiDB-lite"/>
    </source>
</evidence>
<protein>
    <submittedName>
        <fullName evidence="2">Uncharacterized protein</fullName>
    </submittedName>
</protein>
<feature type="compositionally biased region" description="Low complexity" evidence="1">
    <location>
        <begin position="184"/>
        <end position="194"/>
    </location>
</feature>
<keyword evidence="3" id="KW-1185">Reference proteome</keyword>
<evidence type="ECO:0000313" key="3">
    <source>
        <dbReference type="Proteomes" id="UP000562492"/>
    </source>
</evidence>